<evidence type="ECO:0000313" key="1">
    <source>
        <dbReference type="EMBL" id="CAG8821251.1"/>
    </source>
</evidence>
<reference evidence="1" key="1">
    <citation type="submission" date="2021-06" db="EMBL/GenBank/DDBJ databases">
        <authorList>
            <person name="Kallberg Y."/>
            <person name="Tangrot J."/>
            <person name="Rosling A."/>
        </authorList>
    </citation>
    <scope>NUCLEOTIDE SEQUENCE</scope>
    <source>
        <strain evidence="1">MA461A</strain>
    </source>
</reference>
<feature type="non-terminal residue" evidence="1">
    <location>
        <position position="1"/>
    </location>
</feature>
<accession>A0ACA9S164</accession>
<sequence>RKCKYSETWFFLNQPPVNSDTLQSAVVSNILSEEIVDKEHDDINHIQTGSKGDK</sequence>
<organism evidence="1 2">
    <name type="scientific">Racocetra persica</name>
    <dbReference type="NCBI Taxonomy" id="160502"/>
    <lineage>
        <taxon>Eukaryota</taxon>
        <taxon>Fungi</taxon>
        <taxon>Fungi incertae sedis</taxon>
        <taxon>Mucoromycota</taxon>
        <taxon>Glomeromycotina</taxon>
        <taxon>Glomeromycetes</taxon>
        <taxon>Diversisporales</taxon>
        <taxon>Gigasporaceae</taxon>
        <taxon>Racocetra</taxon>
    </lineage>
</organism>
<evidence type="ECO:0000313" key="2">
    <source>
        <dbReference type="Proteomes" id="UP000789920"/>
    </source>
</evidence>
<protein>
    <submittedName>
        <fullName evidence="1">5903_t:CDS:1</fullName>
    </submittedName>
</protein>
<feature type="non-terminal residue" evidence="1">
    <location>
        <position position="54"/>
    </location>
</feature>
<gene>
    <name evidence="1" type="ORF">RPERSI_LOCUS25542</name>
</gene>
<proteinExistence type="predicted"/>
<keyword evidence="2" id="KW-1185">Reference proteome</keyword>
<dbReference type="EMBL" id="CAJVQC010084649">
    <property type="protein sequence ID" value="CAG8821251.1"/>
    <property type="molecule type" value="Genomic_DNA"/>
</dbReference>
<comment type="caution">
    <text evidence="1">The sequence shown here is derived from an EMBL/GenBank/DDBJ whole genome shotgun (WGS) entry which is preliminary data.</text>
</comment>
<name>A0ACA9S164_9GLOM</name>
<dbReference type="Proteomes" id="UP000789920">
    <property type="component" value="Unassembled WGS sequence"/>
</dbReference>